<accession>A0A0P0D028</accession>
<evidence type="ECO:0000313" key="2">
    <source>
        <dbReference type="EMBL" id="ALJ00149.1"/>
    </source>
</evidence>
<gene>
    <name evidence="2" type="ORF">DC20_15715</name>
</gene>
<keyword evidence="1" id="KW-0472">Membrane</keyword>
<evidence type="ECO:0000313" key="3">
    <source>
        <dbReference type="Proteomes" id="UP000061382"/>
    </source>
</evidence>
<reference evidence="2 3" key="1">
    <citation type="submission" date="2015-08" db="EMBL/GenBank/DDBJ databases">
        <title>Complete genome sequence of Rufibacter tibetensis strain 1351t, a radiation-resistant bacterium from tibet plateau.</title>
        <authorList>
            <person name="Dai J."/>
        </authorList>
    </citation>
    <scope>NUCLEOTIDE SEQUENCE [LARGE SCALE GENOMIC DNA]</scope>
    <source>
        <strain evidence="2 3">1351</strain>
    </source>
</reference>
<dbReference type="AlphaFoldDB" id="A0A0P0D028"/>
<evidence type="ECO:0000256" key="1">
    <source>
        <dbReference type="SAM" id="Phobius"/>
    </source>
</evidence>
<dbReference type="KEGG" id="rti:DC20_15715"/>
<dbReference type="EMBL" id="CP012643">
    <property type="protein sequence ID" value="ALJ00149.1"/>
    <property type="molecule type" value="Genomic_DNA"/>
</dbReference>
<feature type="transmembrane region" description="Helical" evidence="1">
    <location>
        <begin position="51"/>
        <end position="71"/>
    </location>
</feature>
<name>A0A0P0D028_9BACT</name>
<sequence length="78" mass="9282">MNWSNISDEELDRLFKASADNFDLPFVQEAWTAMDQKLEMVLERHSWFRRFFPNFCILGFVTLNSISPITYTQSNLTR</sequence>
<protein>
    <submittedName>
        <fullName evidence="2">Uncharacterized protein</fullName>
    </submittedName>
</protein>
<proteinExistence type="predicted"/>
<keyword evidence="1" id="KW-0812">Transmembrane</keyword>
<dbReference type="PATRIC" id="fig|512763.3.peg.3454"/>
<keyword evidence="3" id="KW-1185">Reference proteome</keyword>
<organism evidence="2 3">
    <name type="scientific">Rufibacter tibetensis</name>
    <dbReference type="NCBI Taxonomy" id="512763"/>
    <lineage>
        <taxon>Bacteria</taxon>
        <taxon>Pseudomonadati</taxon>
        <taxon>Bacteroidota</taxon>
        <taxon>Cytophagia</taxon>
        <taxon>Cytophagales</taxon>
        <taxon>Hymenobacteraceae</taxon>
        <taxon>Rufibacter</taxon>
    </lineage>
</organism>
<dbReference type="Proteomes" id="UP000061382">
    <property type="component" value="Chromosome"/>
</dbReference>
<keyword evidence="1" id="KW-1133">Transmembrane helix</keyword>